<organism evidence="6 7">
    <name type="scientific">Corynespora cassiicola Philippines</name>
    <dbReference type="NCBI Taxonomy" id="1448308"/>
    <lineage>
        <taxon>Eukaryota</taxon>
        <taxon>Fungi</taxon>
        <taxon>Dikarya</taxon>
        <taxon>Ascomycota</taxon>
        <taxon>Pezizomycotina</taxon>
        <taxon>Dothideomycetes</taxon>
        <taxon>Pleosporomycetidae</taxon>
        <taxon>Pleosporales</taxon>
        <taxon>Corynesporascaceae</taxon>
        <taxon>Corynespora</taxon>
    </lineage>
</organism>
<dbReference type="GO" id="GO:0005829">
    <property type="term" value="C:cytosol"/>
    <property type="evidence" value="ECO:0007669"/>
    <property type="project" value="TreeGrafter"/>
</dbReference>
<reference evidence="6 7" key="1">
    <citation type="journal article" date="2018" name="Front. Microbiol.">
        <title>Genome-Wide Analysis of Corynespora cassiicola Leaf Fall Disease Putative Effectors.</title>
        <authorList>
            <person name="Lopez D."/>
            <person name="Ribeiro S."/>
            <person name="Label P."/>
            <person name="Fumanal B."/>
            <person name="Venisse J.S."/>
            <person name="Kohler A."/>
            <person name="de Oliveira R.R."/>
            <person name="Labutti K."/>
            <person name="Lipzen A."/>
            <person name="Lail K."/>
            <person name="Bauer D."/>
            <person name="Ohm R.A."/>
            <person name="Barry K.W."/>
            <person name="Spatafora J."/>
            <person name="Grigoriev I.V."/>
            <person name="Martin F.M."/>
            <person name="Pujade-Renaud V."/>
        </authorList>
    </citation>
    <scope>NUCLEOTIDE SEQUENCE [LARGE SCALE GENOMIC DNA]</scope>
    <source>
        <strain evidence="6 7">Philippines</strain>
    </source>
</reference>
<dbReference type="InterPro" id="IPR056842">
    <property type="entry name" value="THADA-like_TPR_C"/>
</dbReference>
<gene>
    <name evidence="6" type="ORF">BS50DRAFT_670582</name>
</gene>
<dbReference type="Pfam" id="PF26523">
    <property type="entry name" value="Trm732_C"/>
    <property type="match status" value="1"/>
</dbReference>
<feature type="domain" description="tRNA (32-2'-O)-methyltransferase regulator THADA-like C-terminal TPR repeats region" evidence="5">
    <location>
        <begin position="942"/>
        <end position="1099"/>
    </location>
</feature>
<evidence type="ECO:0000313" key="6">
    <source>
        <dbReference type="EMBL" id="PSN74126.1"/>
    </source>
</evidence>
<dbReference type="EMBL" id="KZ678128">
    <property type="protein sequence ID" value="PSN74126.1"/>
    <property type="molecule type" value="Genomic_DNA"/>
</dbReference>
<keyword evidence="2" id="KW-0819">tRNA processing</keyword>
<dbReference type="STRING" id="1448308.A0A2T2P972"/>
<keyword evidence="7" id="KW-1185">Reference proteome</keyword>
<evidence type="ECO:0000313" key="7">
    <source>
        <dbReference type="Proteomes" id="UP000240883"/>
    </source>
</evidence>
<dbReference type="Pfam" id="PF10350">
    <property type="entry name" value="DUF2428"/>
    <property type="match status" value="1"/>
</dbReference>
<dbReference type="PANTHER" id="PTHR14387">
    <property type="entry name" value="THADA/DEATH RECEPTOR INTERACTING PROTEIN"/>
    <property type="match status" value="1"/>
</dbReference>
<name>A0A2T2P972_CORCC</name>
<dbReference type="GO" id="GO:0030488">
    <property type="term" value="P:tRNA methylation"/>
    <property type="evidence" value="ECO:0007669"/>
    <property type="project" value="TreeGrafter"/>
</dbReference>
<evidence type="ECO:0000259" key="4">
    <source>
        <dbReference type="Pfam" id="PF25150"/>
    </source>
</evidence>
<dbReference type="Pfam" id="PF25150">
    <property type="entry name" value="TPR_Trm732"/>
    <property type="match status" value="1"/>
</dbReference>
<dbReference type="PANTHER" id="PTHR14387:SF0">
    <property type="entry name" value="DUF2428 DOMAIN-CONTAINING PROTEIN"/>
    <property type="match status" value="1"/>
</dbReference>
<dbReference type="OrthoDB" id="73997at2759"/>
<dbReference type="InterPro" id="IPR019442">
    <property type="entry name" value="THADA/TRM732_DUF2428"/>
</dbReference>
<dbReference type="SUPFAM" id="SSF48371">
    <property type="entry name" value="ARM repeat"/>
    <property type="match status" value="2"/>
</dbReference>
<dbReference type="Pfam" id="PF25151">
    <property type="entry name" value="TPR_Trm732_C"/>
    <property type="match status" value="1"/>
</dbReference>
<feature type="domain" description="tRNA (32-2'-O)-methyltransferase regulator THADA-like TPR repeats region" evidence="4">
    <location>
        <begin position="250"/>
        <end position="561"/>
    </location>
</feature>
<feature type="domain" description="DUF2428" evidence="3">
    <location>
        <begin position="701"/>
        <end position="939"/>
    </location>
</feature>
<evidence type="ECO:0000256" key="2">
    <source>
        <dbReference type="ARBA" id="ARBA00022694"/>
    </source>
</evidence>
<dbReference type="InterPro" id="IPR016024">
    <property type="entry name" value="ARM-type_fold"/>
</dbReference>
<evidence type="ECO:0000259" key="3">
    <source>
        <dbReference type="Pfam" id="PF10350"/>
    </source>
</evidence>
<evidence type="ECO:0000259" key="5">
    <source>
        <dbReference type="Pfam" id="PF25151"/>
    </source>
</evidence>
<dbReference type="InterPro" id="IPR051954">
    <property type="entry name" value="tRNA_methyltransferase_THADA"/>
</dbReference>
<sequence>MAQEIKSSSIPIPEQLLRDASKNLPELIPNFQGKEAELGVKELHEVIGPILDTADSADLAPSHKAAACNALCAIIENCRASDVDYVRKALLDDFIWFRLFEIFLQRSDNAKGKSIRQVLLVLTGLLLKDDSARSLELRDRALKTFIDIICQRQDRLKVKPALQGLAHFIQKEVVSIPELIQAHSSTVPQSLSETATRTKLLQGLFDAFLAWIVHHDTSLSAGNLIKNFLTQVRRSSNLVPETENAVAYLWIEPVVQMIHQWQDRIQEFKTHVFPHCFLPNIEEYLHFLSYLHFDKHVETKGELPDALKCFENSTNILEDFEEFKILLATIQTGKELGIVKDVDYRQYNKIEVHGSFLHFPDRIFGDWMSHPEPEVRLAGLFLSVYSTAGTRPINRGVFKSLKRNLAHFHTETDANARREIMGYIQKLIDRLRGSTVTLAKGLAKASTGRLAYPKECFPDAISPPSRLAQDPLLEHLSFVPWYLSFLESELKSTASYQRRITALRAFSIVLRCGIDPRVPRQYLSKSAQGQIIWAHALKIPNSTTLRLLLDLVLDPFDDIREASVTLLKICLESLPEEERRTEISRFPRFIKRAETAMLRTGRADQADGVARAYGLLFSLYRDDALETNSSETQEPTRGEVALRLSDQLEETIEVARTNLSEAVDGRPVHGTFAAIRYILDQEQFYNDIAQLPMDKYLIWRQVHARILTAFETLWSIVQSVLCADAPEGHVPEDLEEEASLDTKEILSYSWRGLKEASTLLRAIISKAPVGTDERALIHPTMFEKLGRLCFVQLVELRHRGAHSAVAQTFGAFCRRCASAEDEILKVLPEKWYQETLLSIQDKAGAITRRSAGIPSLMASIIAADSQSSGKLFPRAMRDLVAEASVDAKSANIEESRLPQVHALNCIKEIFTSSKLSVASEIYIGEGLELAARTLNSRIWPIRNCSLMLFKALIERLLGSDEAQDWKEQERTKTSRFSYNNYPSLVGILVDLLDPEGPLKKSMAPTVENAIMDLHGAEGVFPALQILRQAAPPEAYRSKMIDSVRHLLGSPHWHLRDMAARTLVSLHRPEEYYETIVGLLPLTESSHNRRHGELLSVKYMLRKFLHHSQETGMNSTSLDALIFALDEKSDGLYTSDPCPFTKSAFLEIVNLCGMAILQWKQSTLSLAAWAQLMESLSIGPNHTLELSKRPSDDLLHNSIVQCFFIDRSISRYDFNDPDQPPIHSEIENALVWLESEYPDACCAALETLDSIIHLRAAASPAIPTVSILASIHHLILHGTDQEVLSNAQSVLGTSFASSTLRAEFFSQVNSSHLPKTLIHLESQCTSSAPSNARSALPLLAIFLDHASQVTPQGEDQTQLLRQSARYILLVRTALAEANPFDARFAAITSLSSLEHVLALPLTPSRATADLVLGIAAVLYTALTDDDDEIRDLAARTAGRFLRAQGIESAKDTVPVLASQALVRWLASPAVSGSPAAPALAALSVRHVTGHTGALWQPPFEEEWLESRKEDTALFATERQNLYVDPASSVALFARLLCALPAERVPAPVRTGLAEYTVSALSTLGATAGAEMDGPLGWSAKAEVFTLCVRAVCAAEVVLGWGGEDAGRVRAALGAFLQAAGGSEVHGLVMKRAEGVLTKSVLGVLSRIGGGMEEMGWGFDGGEI</sequence>
<dbReference type="InterPro" id="IPR056843">
    <property type="entry name" value="THADA-like_TPR"/>
</dbReference>
<dbReference type="Proteomes" id="UP000240883">
    <property type="component" value="Unassembled WGS sequence"/>
</dbReference>
<comment type="similarity">
    <text evidence="1">Belongs to the THADA family.</text>
</comment>
<protein>
    <submittedName>
        <fullName evidence="6">HEAT repeat protein-like protein</fullName>
    </submittedName>
</protein>
<evidence type="ECO:0000256" key="1">
    <source>
        <dbReference type="ARBA" id="ARBA00010409"/>
    </source>
</evidence>
<accession>A0A2T2P972</accession>
<proteinExistence type="inferred from homology"/>